<dbReference type="Pfam" id="PF07714">
    <property type="entry name" value="PK_Tyr_Ser-Thr"/>
    <property type="match status" value="1"/>
</dbReference>
<dbReference type="EMBL" id="JH818396">
    <property type="protein sequence ID" value="EKC35817.1"/>
    <property type="molecule type" value="Genomic_DNA"/>
</dbReference>
<dbReference type="PROSITE" id="PS50011">
    <property type="entry name" value="PROTEIN_KINASE_DOM"/>
    <property type="match status" value="1"/>
</dbReference>
<protein>
    <submittedName>
        <fullName evidence="3">Protein kinase domain-containing protein</fullName>
    </submittedName>
    <submittedName>
        <fullName evidence="2">Serine/threonine-protein kinase-transforming protein Rmil</fullName>
    </submittedName>
</protein>
<dbReference type="AlphaFoldDB" id="K1QFZ7"/>
<evidence type="ECO:0000313" key="3">
    <source>
        <dbReference type="EnsemblMetazoa" id="G29745.1:cds"/>
    </source>
</evidence>
<feature type="domain" description="Protein kinase" evidence="1">
    <location>
        <begin position="1"/>
        <end position="132"/>
    </location>
</feature>
<reference evidence="3" key="2">
    <citation type="submission" date="2022-08" db="UniProtKB">
        <authorList>
            <consortium name="EnsemblMetazoa"/>
        </authorList>
    </citation>
    <scope>IDENTIFICATION</scope>
    <source>
        <strain evidence="3">05x7-T-G4-1.051#20</strain>
    </source>
</reference>
<sequence length="132" mass="15511">MGRISSYLLHTIKKVEDGIRRSRTRENLNPYMDFIRILAPEVIRMKEANPYTNQSDVYAFGIVLYELMTQSLPFSNISNKDQILYMVGKGTLRPDLSKSRSDTPKRFKILMQDCCKYDREQRPLFPRVINQS</sequence>
<organism evidence="2">
    <name type="scientific">Magallana gigas</name>
    <name type="common">Pacific oyster</name>
    <name type="synonym">Crassostrea gigas</name>
    <dbReference type="NCBI Taxonomy" id="29159"/>
    <lineage>
        <taxon>Eukaryota</taxon>
        <taxon>Metazoa</taxon>
        <taxon>Spiralia</taxon>
        <taxon>Lophotrochozoa</taxon>
        <taxon>Mollusca</taxon>
        <taxon>Bivalvia</taxon>
        <taxon>Autobranchia</taxon>
        <taxon>Pteriomorphia</taxon>
        <taxon>Ostreida</taxon>
        <taxon>Ostreoidea</taxon>
        <taxon>Ostreidae</taxon>
        <taxon>Magallana</taxon>
    </lineage>
</organism>
<dbReference type="Proteomes" id="UP000005408">
    <property type="component" value="Unassembled WGS sequence"/>
</dbReference>
<dbReference type="InterPro" id="IPR000719">
    <property type="entry name" value="Prot_kinase_dom"/>
</dbReference>
<accession>K1QFZ7</accession>
<keyword evidence="4" id="KW-1185">Reference proteome</keyword>
<dbReference type="InterPro" id="IPR011009">
    <property type="entry name" value="Kinase-like_dom_sf"/>
</dbReference>
<dbReference type="InterPro" id="IPR051681">
    <property type="entry name" value="Ser/Thr_Kinases-Pseudokinases"/>
</dbReference>
<dbReference type="PANTHER" id="PTHR44329">
    <property type="entry name" value="SERINE/THREONINE-PROTEIN KINASE TNNI3K-RELATED"/>
    <property type="match status" value="1"/>
</dbReference>
<dbReference type="HOGENOM" id="CLU_1919097_0_0_1"/>
<gene>
    <name evidence="2" type="ORF">CGI_10019087</name>
</gene>
<evidence type="ECO:0000313" key="4">
    <source>
        <dbReference type="Proteomes" id="UP000005408"/>
    </source>
</evidence>
<dbReference type="Gene3D" id="1.10.510.10">
    <property type="entry name" value="Transferase(Phosphotransferase) domain 1"/>
    <property type="match status" value="1"/>
</dbReference>
<reference evidence="2" key="1">
    <citation type="journal article" date="2012" name="Nature">
        <title>The oyster genome reveals stress adaptation and complexity of shell formation.</title>
        <authorList>
            <person name="Zhang G."/>
            <person name="Fang X."/>
            <person name="Guo X."/>
            <person name="Li L."/>
            <person name="Luo R."/>
            <person name="Xu F."/>
            <person name="Yang P."/>
            <person name="Zhang L."/>
            <person name="Wang X."/>
            <person name="Qi H."/>
            <person name="Xiong Z."/>
            <person name="Que H."/>
            <person name="Xie Y."/>
            <person name="Holland P.W."/>
            <person name="Paps J."/>
            <person name="Zhu Y."/>
            <person name="Wu F."/>
            <person name="Chen Y."/>
            <person name="Wang J."/>
            <person name="Peng C."/>
            <person name="Meng J."/>
            <person name="Yang L."/>
            <person name="Liu J."/>
            <person name="Wen B."/>
            <person name="Zhang N."/>
            <person name="Huang Z."/>
            <person name="Zhu Q."/>
            <person name="Feng Y."/>
            <person name="Mount A."/>
            <person name="Hedgecock D."/>
            <person name="Xu Z."/>
            <person name="Liu Y."/>
            <person name="Domazet-Loso T."/>
            <person name="Du Y."/>
            <person name="Sun X."/>
            <person name="Zhang S."/>
            <person name="Liu B."/>
            <person name="Cheng P."/>
            <person name="Jiang X."/>
            <person name="Li J."/>
            <person name="Fan D."/>
            <person name="Wang W."/>
            <person name="Fu W."/>
            <person name="Wang T."/>
            <person name="Wang B."/>
            <person name="Zhang J."/>
            <person name="Peng Z."/>
            <person name="Li Y."/>
            <person name="Li N."/>
            <person name="Wang J."/>
            <person name="Chen M."/>
            <person name="He Y."/>
            <person name="Tan F."/>
            <person name="Song X."/>
            <person name="Zheng Q."/>
            <person name="Huang R."/>
            <person name="Yang H."/>
            <person name="Du X."/>
            <person name="Chen L."/>
            <person name="Yang M."/>
            <person name="Gaffney P.M."/>
            <person name="Wang S."/>
            <person name="Luo L."/>
            <person name="She Z."/>
            <person name="Ming Y."/>
            <person name="Huang W."/>
            <person name="Zhang S."/>
            <person name="Huang B."/>
            <person name="Zhang Y."/>
            <person name="Qu T."/>
            <person name="Ni P."/>
            <person name="Miao G."/>
            <person name="Wang J."/>
            <person name="Wang Q."/>
            <person name="Steinberg C.E."/>
            <person name="Wang H."/>
            <person name="Li N."/>
            <person name="Qian L."/>
            <person name="Zhang G."/>
            <person name="Li Y."/>
            <person name="Yang H."/>
            <person name="Liu X."/>
            <person name="Wang J."/>
            <person name="Yin Y."/>
            <person name="Wang J."/>
        </authorList>
    </citation>
    <scope>NUCLEOTIDE SEQUENCE [LARGE SCALE GENOMIC DNA]</scope>
    <source>
        <strain evidence="2">05x7-T-G4-1.051#20</strain>
    </source>
</reference>
<dbReference type="SUPFAM" id="SSF56112">
    <property type="entry name" value="Protein kinase-like (PK-like)"/>
    <property type="match status" value="1"/>
</dbReference>
<keyword evidence="2" id="KW-0418">Kinase</keyword>
<dbReference type="GO" id="GO:0004709">
    <property type="term" value="F:MAP kinase kinase kinase activity"/>
    <property type="evidence" value="ECO:0007669"/>
    <property type="project" value="TreeGrafter"/>
</dbReference>
<dbReference type="GO" id="GO:0005524">
    <property type="term" value="F:ATP binding"/>
    <property type="evidence" value="ECO:0007669"/>
    <property type="project" value="InterPro"/>
</dbReference>
<dbReference type="PANTHER" id="PTHR44329:SF262">
    <property type="entry name" value="RAF HOMOLOG SERINE_THREONINE-PROTEIN KINASE RAF"/>
    <property type="match status" value="1"/>
</dbReference>
<dbReference type="InterPro" id="IPR001245">
    <property type="entry name" value="Ser-Thr/Tyr_kinase_cat_dom"/>
</dbReference>
<proteinExistence type="predicted"/>
<evidence type="ECO:0000313" key="2">
    <source>
        <dbReference type="EMBL" id="EKC35817.1"/>
    </source>
</evidence>
<keyword evidence="2" id="KW-0808">Transferase</keyword>
<evidence type="ECO:0000259" key="1">
    <source>
        <dbReference type="PROSITE" id="PS50011"/>
    </source>
</evidence>
<name>K1QFZ7_MAGGI</name>
<dbReference type="EnsemblMetazoa" id="G29745.1">
    <property type="protein sequence ID" value="G29745.1:cds"/>
    <property type="gene ID" value="G29745"/>
</dbReference>